<proteinExistence type="predicted"/>
<dbReference type="InterPro" id="IPR015943">
    <property type="entry name" value="WD40/YVTN_repeat-like_dom_sf"/>
</dbReference>
<feature type="region of interest" description="Disordered" evidence="1">
    <location>
        <begin position="792"/>
        <end position="818"/>
    </location>
</feature>
<evidence type="ECO:0000313" key="3">
    <source>
        <dbReference type="Proteomes" id="UP000639403"/>
    </source>
</evidence>
<dbReference type="PANTHER" id="PTHR44163">
    <property type="entry name" value="U3 SMALL NUCLEOLAR RNA-ASSOCIATED PROTEIN 4 HOMOLOG"/>
    <property type="match status" value="1"/>
</dbReference>
<dbReference type="GO" id="GO:0032040">
    <property type="term" value="C:small-subunit processome"/>
    <property type="evidence" value="ECO:0007669"/>
    <property type="project" value="TreeGrafter"/>
</dbReference>
<gene>
    <name evidence="2" type="ORF">IEO21_00283</name>
</gene>
<sequence>MIEGTPLAVHRCRFVDYTPSAVTALCFPPLRLPSVKGKQSTTSRKPLKFGTLAVGRGNGNIEICEWTGTEQEIKAPQAWVVRKTLAGPYPSKVDSLAFAIKFPDSLGEDEVPTVSNLRLFSAGGSSELVEWDLQRACVRRTVSSQGGAIWAISPNPASSILALGCEDGSIRLLSIEADTLTHLRRFDRVKSRILSIAWGPPVPRETAREHTGGEDSDSDDDADDWSDSWLVAGCSDSCLRKWDVGNGRVLDRMATDKVRGERTLVWAVGVLGDGTIVSGDSMGIVKFWDPRTCTQLDSFQGHAADVLCLTISPEGTAVYTSGVDQKITQYSHVKTSRAEASSSLLARSPARWVQSTSRRMHSHDVRALAIWPPYSPVPPSHRRKFPIDVAPVLVSGGLDMSVVTTPAALPTSTVTRIINPLATSTPATFEDSYHRRLAYNSGPYNSTAIYLARDARLLLCMRDAGLSVWRILRKQNSLDVDEMDAPRQDVGWERVLDMDLNVNTTLTASAISSDGRWVAVADWYETKLFYMEESVLQANGDLKPRRIRDFAAILLAQLPPRTESTGASSLLFSSDSSRLFVASAMSSFILVVDLDSDPRHPRILRRFGHHQADDVAMADADARASASSDDDTAPPPTHRLAIATITRMAVSPDGRWLASSDERGRTHVANLAALQHHAQLPSFPAAVHALAFDPAAPTVLVLGLANNSIQVYDAELRTFPRWARGLNRGVPERFAHLHDPILGVAFDPASVGPSEPAEGAAPRAPPRNALFWGATWLCRVKLDAETGWGGFEQKRRRDAAPGRRQAAHAPAGEGGQLAHPQSNFRVVTHYRPVLLVDFVGRGELVVVERPLVDVLSRMPPAFFKPKYGRT</sequence>
<reference evidence="2" key="1">
    <citation type="submission" date="2020-11" db="EMBL/GenBank/DDBJ databases">
        <authorList>
            <person name="Koelle M."/>
            <person name="Horta M.A.C."/>
            <person name="Nowrousian M."/>
            <person name="Ohm R.A."/>
            <person name="Benz P."/>
            <person name="Pilgard A."/>
        </authorList>
    </citation>
    <scope>NUCLEOTIDE SEQUENCE</scope>
    <source>
        <strain evidence="2">FPRL280</strain>
    </source>
</reference>
<dbReference type="PANTHER" id="PTHR44163:SF1">
    <property type="entry name" value="U3 SMALL NUCLEOLAR RNA-ASSOCIATED PROTEIN 4 HOMOLOG"/>
    <property type="match status" value="1"/>
</dbReference>
<name>A0A8H7PBL9_9APHY</name>
<feature type="region of interest" description="Disordered" evidence="1">
    <location>
        <begin position="203"/>
        <end position="222"/>
    </location>
</feature>
<dbReference type="GO" id="GO:0030686">
    <property type="term" value="C:90S preribosome"/>
    <property type="evidence" value="ECO:0007669"/>
    <property type="project" value="InterPro"/>
</dbReference>
<dbReference type="Proteomes" id="UP000639403">
    <property type="component" value="Unassembled WGS sequence"/>
</dbReference>
<accession>A0A8H7PBL9</accession>
<dbReference type="SUPFAM" id="SSF50978">
    <property type="entry name" value="WD40 repeat-like"/>
    <property type="match status" value="1"/>
</dbReference>
<dbReference type="EMBL" id="JADOXO010000002">
    <property type="protein sequence ID" value="KAF9821853.1"/>
    <property type="molecule type" value="Genomic_DNA"/>
</dbReference>
<dbReference type="InterPro" id="IPR036322">
    <property type="entry name" value="WD40_repeat_dom_sf"/>
</dbReference>
<dbReference type="InterPro" id="IPR001680">
    <property type="entry name" value="WD40_rpt"/>
</dbReference>
<dbReference type="SUPFAM" id="SSF101908">
    <property type="entry name" value="Putative isomerase YbhE"/>
    <property type="match status" value="1"/>
</dbReference>
<feature type="compositionally biased region" description="Basic and acidic residues" evidence="1">
    <location>
        <begin position="792"/>
        <end position="801"/>
    </location>
</feature>
<dbReference type="AlphaFoldDB" id="A0A8H7PBL9"/>
<evidence type="ECO:0000256" key="1">
    <source>
        <dbReference type="SAM" id="MobiDB-lite"/>
    </source>
</evidence>
<dbReference type="Gene3D" id="2.130.10.10">
    <property type="entry name" value="YVTN repeat-like/Quinoprotein amine dehydrogenase"/>
    <property type="match status" value="2"/>
</dbReference>
<dbReference type="SMART" id="SM00320">
    <property type="entry name" value="WD40"/>
    <property type="match status" value="7"/>
</dbReference>
<organism evidence="2 3">
    <name type="scientific">Rhodonia placenta</name>
    <dbReference type="NCBI Taxonomy" id="104341"/>
    <lineage>
        <taxon>Eukaryota</taxon>
        <taxon>Fungi</taxon>
        <taxon>Dikarya</taxon>
        <taxon>Basidiomycota</taxon>
        <taxon>Agaricomycotina</taxon>
        <taxon>Agaricomycetes</taxon>
        <taxon>Polyporales</taxon>
        <taxon>Adustoporiaceae</taxon>
        <taxon>Rhodonia</taxon>
    </lineage>
</organism>
<dbReference type="InterPro" id="IPR046351">
    <property type="entry name" value="UTP4"/>
</dbReference>
<comment type="caution">
    <text evidence="2">The sequence shown here is derived from an EMBL/GenBank/DDBJ whole genome shotgun (WGS) entry which is preliminary data.</text>
</comment>
<dbReference type="GO" id="GO:0034455">
    <property type="term" value="C:t-UTP complex"/>
    <property type="evidence" value="ECO:0007669"/>
    <property type="project" value="TreeGrafter"/>
</dbReference>
<dbReference type="GO" id="GO:0000462">
    <property type="term" value="P:maturation of SSU-rRNA from tricistronic rRNA transcript (SSU-rRNA, 5.8S rRNA, LSU-rRNA)"/>
    <property type="evidence" value="ECO:0007669"/>
    <property type="project" value="InterPro"/>
</dbReference>
<dbReference type="GO" id="GO:0003723">
    <property type="term" value="F:RNA binding"/>
    <property type="evidence" value="ECO:0007669"/>
    <property type="project" value="TreeGrafter"/>
</dbReference>
<evidence type="ECO:0000313" key="2">
    <source>
        <dbReference type="EMBL" id="KAF9821853.1"/>
    </source>
</evidence>
<dbReference type="Pfam" id="PF00400">
    <property type="entry name" value="WD40"/>
    <property type="match status" value="2"/>
</dbReference>
<reference evidence="2" key="2">
    <citation type="journal article" name="Front. Microbiol.">
        <title>Degradative Capacity of Two Strains of Rhodonia placenta: From Phenotype to Genotype.</title>
        <authorList>
            <person name="Kolle M."/>
            <person name="Horta M.A.C."/>
            <person name="Nowrousian M."/>
            <person name="Ohm R.A."/>
            <person name="Benz J.P."/>
            <person name="Pilgard A."/>
        </authorList>
    </citation>
    <scope>NUCLEOTIDE SEQUENCE</scope>
    <source>
        <strain evidence="2">FPRL280</strain>
    </source>
</reference>
<protein>
    <recommendedName>
        <fullName evidence="4">WD40 repeat-like protein</fullName>
    </recommendedName>
</protein>
<evidence type="ECO:0008006" key="4">
    <source>
        <dbReference type="Google" id="ProtNLM"/>
    </source>
</evidence>